<dbReference type="EMBL" id="NBNE01005346">
    <property type="protein sequence ID" value="OWZ03758.1"/>
    <property type="molecule type" value="Genomic_DNA"/>
</dbReference>
<dbReference type="AlphaFoldDB" id="A0A225VFW7"/>
<dbReference type="Gene3D" id="3.10.10.10">
    <property type="entry name" value="HIV Type 1 Reverse Transcriptase, subunit A, domain 1"/>
    <property type="match status" value="1"/>
</dbReference>
<protein>
    <submittedName>
        <fullName evidence="2">Polyprotein</fullName>
    </submittedName>
</protein>
<evidence type="ECO:0000259" key="1">
    <source>
        <dbReference type="PROSITE" id="PS50878"/>
    </source>
</evidence>
<dbReference type="FunFam" id="3.30.70.270:FF:000020">
    <property type="entry name" value="Transposon Tf2-6 polyprotein-like Protein"/>
    <property type="match status" value="1"/>
</dbReference>
<dbReference type="CDD" id="cd01647">
    <property type="entry name" value="RT_LTR"/>
    <property type="match status" value="1"/>
</dbReference>
<dbReference type="Gene3D" id="3.30.70.270">
    <property type="match status" value="2"/>
</dbReference>
<feature type="domain" description="Reverse transcriptase" evidence="1">
    <location>
        <begin position="349"/>
        <end position="569"/>
    </location>
</feature>
<sequence length="631" mass="71156">MRADYFTLKQGKMAMRDYVQKDRHLVSCIVTNPIAAASQIHVFVCMCEGMTRYCITRAEPKSLEEAFALAMREDYTVSSSYSRALASEARVSAPEPMAIDAIEATNNRKRPFYRGGRQPATTVRDYSGEMIVKLAEGKPRRMSRREVVLPYMFDGFQSVDTFMVIETNHAFDCTLGMLWLARYQPKINWLARSVKRRSNFDMSEGFTHLLVSPRDWPHVTVVDQLSTTQSMHRASDGPLCVACSAVVHDVHGWRSRGDISVEQGLPHANEMKVEQGPPHANEMTVEQGLPYDDSTGEVDHDLLRLEDVATPPKDAKSNIQLPVISWKHFLRDLKASEIEQTCLITDADSVPPMVNATSASDDISTFCVKKSTGGWRIVHAFNKLNDATIPAQTRIPRKDMVLDSMSGGVIYSDIDLTDGFYQILMRECDVPLTAVRAPSGMLWECLVMPQGLKNAPATFNRMVSHVLRPLRDFAPSYFDDRFVHRHAEGDLSAVDVHLKHLRQVFQVMRDNKPYANLKKCIFCAPEIQVLGCYVSKNGVQADPEKVTFICSWPTPTSPTELRQWLGMANYLHKYTKNYTGLTQLLSFLLKKGATWDWRPEHREAFDAVKTSLASAPILMLPDALKPFHSAL</sequence>
<evidence type="ECO:0000313" key="2">
    <source>
        <dbReference type="EMBL" id="OWZ03758.1"/>
    </source>
</evidence>
<dbReference type="Pfam" id="PF00078">
    <property type="entry name" value="RVT_1"/>
    <property type="match status" value="1"/>
</dbReference>
<dbReference type="PANTHER" id="PTHR33064:SF37">
    <property type="entry name" value="RIBONUCLEASE H"/>
    <property type="match status" value="1"/>
</dbReference>
<accession>A0A225VFW7</accession>
<keyword evidence="3" id="KW-1185">Reference proteome</keyword>
<dbReference type="Proteomes" id="UP000198211">
    <property type="component" value="Unassembled WGS sequence"/>
</dbReference>
<dbReference type="InterPro" id="IPR043128">
    <property type="entry name" value="Rev_trsase/Diguanyl_cyclase"/>
</dbReference>
<dbReference type="InterPro" id="IPR043502">
    <property type="entry name" value="DNA/RNA_pol_sf"/>
</dbReference>
<dbReference type="STRING" id="4795.A0A225VFW7"/>
<dbReference type="PANTHER" id="PTHR33064">
    <property type="entry name" value="POL PROTEIN"/>
    <property type="match status" value="1"/>
</dbReference>
<dbReference type="OrthoDB" id="113074at2759"/>
<comment type="caution">
    <text evidence="2">The sequence shown here is derived from an EMBL/GenBank/DDBJ whole genome shotgun (WGS) entry which is preliminary data.</text>
</comment>
<proteinExistence type="predicted"/>
<dbReference type="SUPFAM" id="SSF56672">
    <property type="entry name" value="DNA/RNA polymerases"/>
    <property type="match status" value="1"/>
</dbReference>
<dbReference type="PROSITE" id="PS50878">
    <property type="entry name" value="RT_POL"/>
    <property type="match status" value="1"/>
</dbReference>
<dbReference type="InterPro" id="IPR000477">
    <property type="entry name" value="RT_dom"/>
</dbReference>
<reference evidence="3" key="1">
    <citation type="submission" date="2017-03" db="EMBL/GenBank/DDBJ databases">
        <title>Phytopthora megakarya and P. palmivora, two closely related causual agents of cacao black pod achieved similar genome size and gene model numbers by different mechanisms.</title>
        <authorList>
            <person name="Ali S."/>
            <person name="Shao J."/>
            <person name="Larry D.J."/>
            <person name="Kronmiller B."/>
            <person name="Shen D."/>
            <person name="Strem M.D."/>
            <person name="Melnick R.L."/>
            <person name="Guiltinan M.J."/>
            <person name="Tyler B.M."/>
            <person name="Meinhardt L.W."/>
            <person name="Bailey B.A."/>
        </authorList>
    </citation>
    <scope>NUCLEOTIDE SEQUENCE [LARGE SCALE GENOMIC DNA]</scope>
    <source>
        <strain evidence="3">zdho120</strain>
    </source>
</reference>
<dbReference type="InterPro" id="IPR051320">
    <property type="entry name" value="Viral_Replic_Matur_Polypro"/>
</dbReference>
<organism evidence="2 3">
    <name type="scientific">Phytophthora megakarya</name>
    <dbReference type="NCBI Taxonomy" id="4795"/>
    <lineage>
        <taxon>Eukaryota</taxon>
        <taxon>Sar</taxon>
        <taxon>Stramenopiles</taxon>
        <taxon>Oomycota</taxon>
        <taxon>Peronosporomycetes</taxon>
        <taxon>Peronosporales</taxon>
        <taxon>Peronosporaceae</taxon>
        <taxon>Phytophthora</taxon>
    </lineage>
</organism>
<evidence type="ECO:0000313" key="3">
    <source>
        <dbReference type="Proteomes" id="UP000198211"/>
    </source>
</evidence>
<name>A0A225VFW7_9STRA</name>
<gene>
    <name evidence="2" type="ORF">PHMEG_00024458</name>
</gene>